<keyword evidence="3" id="KW-0862">Zinc</keyword>
<dbReference type="InterPro" id="IPR051257">
    <property type="entry name" value="Diverse_CBS-Domain"/>
</dbReference>
<evidence type="ECO:0000313" key="7">
    <source>
        <dbReference type="EMBL" id="KYC47228.1"/>
    </source>
</evidence>
<dbReference type="AlphaFoldDB" id="A0A150IW60"/>
<feature type="binding site" evidence="3">
    <location>
        <position position="166"/>
    </location>
    <ligand>
        <name>Fe cation</name>
        <dbReference type="ChEBI" id="CHEBI:24875"/>
    </ligand>
</feature>
<dbReference type="PROSITE" id="PS51371">
    <property type="entry name" value="CBS"/>
    <property type="match status" value="2"/>
</dbReference>
<feature type="domain" description="CBS" evidence="4">
    <location>
        <begin position="10"/>
        <end position="67"/>
    </location>
</feature>
<dbReference type="Proteomes" id="UP000092401">
    <property type="component" value="Unassembled WGS sequence"/>
</dbReference>
<evidence type="ECO:0000256" key="3">
    <source>
        <dbReference type="PROSITE-ProRule" id="PRU01249"/>
    </source>
</evidence>
<organism evidence="8 11">
    <name type="scientific">Candidatus Methanofastidiosum methylothiophilum</name>
    <dbReference type="NCBI Taxonomy" id="1705564"/>
    <lineage>
        <taxon>Archaea</taxon>
        <taxon>Methanobacteriati</taxon>
        <taxon>Methanobacteriota</taxon>
        <taxon>Stenosarchaea group</taxon>
        <taxon>Candidatus Methanofastidiosia</taxon>
        <taxon>Candidatus Methanofastidiosales</taxon>
        <taxon>Candidatus Methanofastidiosaceae</taxon>
        <taxon>Candidatus Methanofastidiosum</taxon>
    </lineage>
</organism>
<accession>A0A150IW60</accession>
<dbReference type="EMBL" id="LNGE01000046">
    <property type="protein sequence ID" value="KYC44713.1"/>
    <property type="molecule type" value="Genomic_DNA"/>
</dbReference>
<feature type="binding site" evidence="3">
    <location>
        <position position="169"/>
    </location>
    <ligand>
        <name>Zn(2+)</name>
        <dbReference type="ChEBI" id="CHEBI:29105"/>
    </ligand>
</feature>
<feature type="binding site" evidence="3">
    <location>
        <position position="150"/>
    </location>
    <ligand>
        <name>Fe cation</name>
        <dbReference type="ChEBI" id="CHEBI:24875"/>
    </ligand>
</feature>
<accession>A0A150IQP9</accession>
<dbReference type="SMART" id="SM00116">
    <property type="entry name" value="CBS"/>
    <property type="match status" value="2"/>
</dbReference>
<name>A0A150IW60_9EURY</name>
<evidence type="ECO:0000256" key="1">
    <source>
        <dbReference type="ARBA" id="ARBA00023122"/>
    </source>
</evidence>
<feature type="binding site" evidence="3">
    <location>
        <position position="169"/>
    </location>
    <ligand>
        <name>Fe cation</name>
        <dbReference type="ChEBI" id="CHEBI:24875"/>
    </ligand>
</feature>
<evidence type="ECO:0000313" key="6">
    <source>
        <dbReference type="EMBL" id="KYC44713.1"/>
    </source>
</evidence>
<evidence type="ECO:0000259" key="5">
    <source>
        <dbReference type="PROSITE" id="PS51901"/>
    </source>
</evidence>
<comment type="caution">
    <text evidence="8">The sequence shown here is derived from an EMBL/GenBank/DDBJ whole genome shotgun (WGS) entry which is preliminary data.</text>
</comment>
<evidence type="ECO:0000313" key="10">
    <source>
        <dbReference type="Proteomes" id="UP000092401"/>
    </source>
</evidence>
<dbReference type="PANTHER" id="PTHR43080:SF2">
    <property type="entry name" value="CBS DOMAIN-CONTAINING PROTEIN"/>
    <property type="match status" value="1"/>
</dbReference>
<dbReference type="PROSITE" id="PS51901">
    <property type="entry name" value="ACP_MB"/>
    <property type="match status" value="1"/>
</dbReference>
<feature type="binding site" evidence="3">
    <location>
        <position position="166"/>
    </location>
    <ligand>
        <name>Zn(2+)</name>
        <dbReference type="ChEBI" id="CHEBI:29105"/>
    </ligand>
</feature>
<dbReference type="Proteomes" id="UP000091929">
    <property type="component" value="Unassembled WGS sequence"/>
</dbReference>
<evidence type="ECO:0000259" key="4">
    <source>
        <dbReference type="PROSITE" id="PS51371"/>
    </source>
</evidence>
<dbReference type="Gene3D" id="3.10.580.10">
    <property type="entry name" value="CBS-domain"/>
    <property type="match status" value="1"/>
</dbReference>
<feature type="binding site" evidence="3">
    <location>
        <position position="147"/>
    </location>
    <ligand>
        <name>Fe cation</name>
        <dbReference type="ChEBI" id="CHEBI:24875"/>
    </ligand>
</feature>
<evidence type="ECO:0000313" key="9">
    <source>
        <dbReference type="Proteomes" id="UP000091929"/>
    </source>
</evidence>
<evidence type="ECO:0000313" key="11">
    <source>
        <dbReference type="Proteomes" id="UP000092403"/>
    </source>
</evidence>
<reference evidence="9 10" key="1">
    <citation type="journal article" date="2016" name="ISME J.">
        <title>Chasing the elusive Euryarchaeota class WSA2: genomes reveal a uniquely fastidious methyl-reducing methanogen.</title>
        <authorList>
            <person name="Nobu M.K."/>
            <person name="Narihiro T."/>
            <person name="Kuroda K."/>
            <person name="Mei R."/>
            <person name="Liu W.T."/>
        </authorList>
    </citation>
    <scope>NUCLEOTIDE SEQUENCE [LARGE SCALE GENOMIC DNA]</scope>
    <source>
        <strain evidence="6">B03fssc0709_Meth_Bin005</strain>
        <strain evidence="7">B15fssc0709_Meth_Bin003</strain>
        <strain evidence="8">BMIXfssc0709_Meth_Bin006</strain>
    </source>
</reference>
<proteinExistence type="predicted"/>
<accession>A0A150II77</accession>
<dbReference type="PANTHER" id="PTHR43080">
    <property type="entry name" value="CBS DOMAIN-CONTAINING PROTEIN CBSX3, MITOCHONDRIAL"/>
    <property type="match status" value="1"/>
</dbReference>
<dbReference type="EMBL" id="LNGF01000029">
    <property type="protein sequence ID" value="KYC47228.1"/>
    <property type="molecule type" value="Genomic_DNA"/>
</dbReference>
<keyword evidence="3" id="KW-0408">Iron</keyword>
<evidence type="ECO:0000256" key="2">
    <source>
        <dbReference type="PROSITE-ProRule" id="PRU00703"/>
    </source>
</evidence>
<evidence type="ECO:0000313" key="8">
    <source>
        <dbReference type="EMBL" id="KYC49162.1"/>
    </source>
</evidence>
<dbReference type="Pfam" id="PF00571">
    <property type="entry name" value="CBS"/>
    <property type="match status" value="2"/>
</dbReference>
<dbReference type="SUPFAM" id="SSF54631">
    <property type="entry name" value="CBS-domain pair"/>
    <property type="match status" value="1"/>
</dbReference>
<dbReference type="EMBL" id="LNJC01000045">
    <property type="protein sequence ID" value="KYC49162.1"/>
    <property type="molecule type" value="Genomic_DNA"/>
</dbReference>
<protein>
    <submittedName>
        <fullName evidence="8">Inosine 5'-monophosphate dehydrogenase</fullName>
    </submittedName>
</protein>
<dbReference type="Proteomes" id="UP000092403">
    <property type="component" value="Unassembled WGS sequence"/>
</dbReference>
<feature type="domain" description="CBS" evidence="4">
    <location>
        <begin position="75"/>
        <end position="133"/>
    </location>
</feature>
<dbReference type="InterPro" id="IPR000644">
    <property type="entry name" value="CBS_dom"/>
</dbReference>
<dbReference type="InterPro" id="IPR044065">
    <property type="entry name" value="ACP_MB"/>
</dbReference>
<keyword evidence="3" id="KW-0479">Metal-binding</keyword>
<feature type="binding site" evidence="3">
    <location>
        <position position="147"/>
    </location>
    <ligand>
        <name>Zn(2+)</name>
        <dbReference type="ChEBI" id="CHEBI:29105"/>
    </ligand>
</feature>
<gene>
    <name evidence="6" type="ORF">APG10_01499</name>
    <name evidence="7" type="ORF">APG11_01326</name>
    <name evidence="8" type="ORF">APG12_01658</name>
</gene>
<feature type="domain" description="ACP-type MB" evidence="5">
    <location>
        <begin position="142"/>
        <end position="176"/>
    </location>
</feature>
<sequence length="178" mass="19710">MLDVPLSKVIKRDIILMKPKDTVSSAARAMTKDNSNAVVVVDEGEPVGIVSERDILREVVSKKRKPSEVTLESIMTSPVVTISSGKMIRDASELITQEKIRNLVVMDEGIPVAIITPRDILSLSFEEWRFEPEDSVIATPHPEGGICEICGTYTSALKLVNGQFVCDDCKEIMEEENY</sequence>
<dbReference type="GO" id="GO:0046872">
    <property type="term" value="F:metal ion binding"/>
    <property type="evidence" value="ECO:0007669"/>
    <property type="project" value="UniProtKB-KW"/>
</dbReference>
<dbReference type="InterPro" id="IPR046342">
    <property type="entry name" value="CBS_dom_sf"/>
</dbReference>
<feature type="binding site" evidence="3">
    <location>
        <position position="150"/>
    </location>
    <ligand>
        <name>Zn(2+)</name>
        <dbReference type="ChEBI" id="CHEBI:29105"/>
    </ligand>
</feature>
<keyword evidence="1 2" id="KW-0129">CBS domain</keyword>